<evidence type="ECO:0008006" key="4">
    <source>
        <dbReference type="Google" id="ProtNLM"/>
    </source>
</evidence>
<dbReference type="Proteomes" id="UP000272613">
    <property type="component" value="Unassembled WGS sequence"/>
</dbReference>
<name>A0AB37QIZ6_9PSED</name>
<evidence type="ECO:0000313" key="3">
    <source>
        <dbReference type="Proteomes" id="UP000272613"/>
    </source>
</evidence>
<dbReference type="AlphaFoldDB" id="A0AB37QIZ6"/>
<organism evidence="2 3">
    <name type="scientific">Pseudomonas coronafaciens pv. garcae</name>
    <dbReference type="NCBI Taxonomy" id="251653"/>
    <lineage>
        <taxon>Bacteria</taxon>
        <taxon>Pseudomonadati</taxon>
        <taxon>Pseudomonadota</taxon>
        <taxon>Gammaproteobacteria</taxon>
        <taxon>Pseudomonadales</taxon>
        <taxon>Pseudomonadaceae</taxon>
        <taxon>Pseudomonas</taxon>
        <taxon>Pseudomonas coronafaciens</taxon>
    </lineage>
</organism>
<dbReference type="EMBL" id="RBSH01000286">
    <property type="protein sequence ID" value="RMR95712.1"/>
    <property type="molecule type" value="Genomic_DNA"/>
</dbReference>
<reference evidence="2 3" key="1">
    <citation type="submission" date="2018-08" db="EMBL/GenBank/DDBJ databases">
        <title>Recombination of ecologically and evolutionarily significant loci maintains genetic cohesion in the Pseudomonas syringae species complex.</title>
        <authorList>
            <person name="Dillon M."/>
            <person name="Thakur S."/>
            <person name="Almeida R.N.D."/>
            <person name="Weir B.S."/>
            <person name="Guttman D.S."/>
        </authorList>
    </citation>
    <scope>NUCLEOTIDE SEQUENCE [LARGE SCALE GENOMIC DNA]</scope>
    <source>
        <strain evidence="2 3">ICMP 5019</strain>
    </source>
</reference>
<gene>
    <name evidence="2" type="ORF">ALP74_04533</name>
</gene>
<comment type="caution">
    <text evidence="2">The sequence shown here is derived from an EMBL/GenBank/DDBJ whole genome shotgun (WGS) entry which is preliminary data.</text>
</comment>
<feature type="region of interest" description="Disordered" evidence="1">
    <location>
        <begin position="1"/>
        <end position="58"/>
    </location>
</feature>
<sequence length="391" mass="42388">MRFVEGEMKIHNAGVTGPLPSISNEGAGKAAQSSSTQPQSQPESHGPTPESSEAHPVRVRTNYPYSSVKTRLPPVASAGRALPEALSSLPGYLLLRRLDHRPVDQEGINSLIPADKAVTEARRALPFGRGNIDVDAQLTNQESRARTVAARRLRKDAEAAGHEPMPANAPMNWHVLVAMSGQVFGAGNCGEHAHIASFAYGALAQENGRPEDENIHLVASTEEDHVWAETDESRSGTSTIVMDPWSNGPAIFAEDSRFAKNRNAVERTDTFKLSTAAEAGNITREIAEKALTQATPRLQQRLADQQAQVLPIRSGRYRQEQSVLDDAFVRRVSGKLTTLNPQRALQVEMEAVGVAMSLGAKDVKEVTRKARPLVELAEKVASPQGLSRRDV</sequence>
<proteinExistence type="predicted"/>
<feature type="compositionally biased region" description="Low complexity" evidence="1">
    <location>
        <begin position="32"/>
        <end position="42"/>
    </location>
</feature>
<feature type="compositionally biased region" description="Basic and acidic residues" evidence="1">
    <location>
        <begin position="1"/>
        <end position="10"/>
    </location>
</feature>
<accession>A0AB37QIZ6</accession>
<protein>
    <recommendedName>
        <fullName evidence="4">Type III effector HopX1</fullName>
    </recommendedName>
</protein>
<evidence type="ECO:0000256" key="1">
    <source>
        <dbReference type="SAM" id="MobiDB-lite"/>
    </source>
</evidence>
<evidence type="ECO:0000313" key="2">
    <source>
        <dbReference type="EMBL" id="RMR95712.1"/>
    </source>
</evidence>